<evidence type="ECO:0000259" key="1">
    <source>
        <dbReference type="Pfam" id="PF07007"/>
    </source>
</evidence>
<evidence type="ECO:0000313" key="3">
    <source>
        <dbReference type="Proteomes" id="UP001500141"/>
    </source>
</evidence>
<accession>A0ABP8ZQM7</accession>
<organism evidence="2 3">
    <name type="scientific">Flavobacterium hankyongi</name>
    <dbReference type="NCBI Taxonomy" id="1176532"/>
    <lineage>
        <taxon>Bacteria</taxon>
        <taxon>Pseudomonadati</taxon>
        <taxon>Bacteroidota</taxon>
        <taxon>Flavobacteriia</taxon>
        <taxon>Flavobacteriales</taxon>
        <taxon>Flavobacteriaceae</taxon>
        <taxon>Flavobacterium</taxon>
    </lineage>
</organism>
<evidence type="ECO:0000313" key="2">
    <source>
        <dbReference type="EMBL" id="GAA4763366.1"/>
    </source>
</evidence>
<name>A0ABP8ZQM7_9FLAO</name>
<feature type="domain" description="Lysozyme inhibitor LprI-like N-terminal" evidence="1">
    <location>
        <begin position="81"/>
        <end position="157"/>
    </location>
</feature>
<reference evidence="3" key="1">
    <citation type="journal article" date="2019" name="Int. J. Syst. Evol. Microbiol.">
        <title>The Global Catalogue of Microorganisms (GCM) 10K type strain sequencing project: providing services to taxonomists for standard genome sequencing and annotation.</title>
        <authorList>
            <consortium name="The Broad Institute Genomics Platform"/>
            <consortium name="The Broad Institute Genome Sequencing Center for Infectious Disease"/>
            <person name="Wu L."/>
            <person name="Ma J."/>
        </authorList>
    </citation>
    <scope>NUCLEOTIDE SEQUENCE [LARGE SCALE GENOMIC DNA]</scope>
    <source>
        <strain evidence="3">JCM 18198</strain>
    </source>
</reference>
<keyword evidence="3" id="KW-1185">Reference proteome</keyword>
<proteinExistence type="predicted"/>
<dbReference type="InterPro" id="IPR009739">
    <property type="entry name" value="LprI-like_N"/>
</dbReference>
<dbReference type="Proteomes" id="UP001500141">
    <property type="component" value="Unassembled WGS sequence"/>
</dbReference>
<comment type="caution">
    <text evidence="2">The sequence shown here is derived from an EMBL/GenBank/DDBJ whole genome shotgun (WGS) entry which is preliminary data.</text>
</comment>
<gene>
    <name evidence="2" type="ORF">GCM10023230_11030</name>
</gene>
<dbReference type="EMBL" id="BAABIP010000007">
    <property type="protein sequence ID" value="GAA4763366.1"/>
    <property type="molecule type" value="Genomic_DNA"/>
</dbReference>
<dbReference type="RefSeq" id="WP_264543738.1">
    <property type="nucleotide sequence ID" value="NZ_BAABIP010000007.1"/>
</dbReference>
<protein>
    <recommendedName>
        <fullName evidence="1">Lysozyme inhibitor LprI-like N-terminal domain-containing protein</fullName>
    </recommendedName>
</protein>
<sequence length="186" mass="22206">MSKPLFFALFIFSHFYGCTNKNEKEISVKNMSKINITEEVNKEVIIFQKKLNKEYLTSEEVIFAIDTFRLNCKNRKNQDFDSSTEAMNNSVLEMRDGYQMLLERYYQKMLQKLDEKDKPIFAESQKEWLRFKEKDEMFIELMENEKYNSGGSIQSHIAIGNSFDLIKIRVEEIFSYYNSIVEKEEN</sequence>
<dbReference type="Pfam" id="PF07007">
    <property type="entry name" value="LprI"/>
    <property type="match status" value="1"/>
</dbReference>